<feature type="compositionally biased region" description="Polar residues" evidence="7">
    <location>
        <begin position="323"/>
        <end position="335"/>
    </location>
</feature>
<dbReference type="CDD" id="cd07302">
    <property type="entry name" value="CHD"/>
    <property type="match status" value="1"/>
</dbReference>
<feature type="compositionally biased region" description="Polar residues" evidence="7">
    <location>
        <begin position="1114"/>
        <end position="1123"/>
    </location>
</feature>
<evidence type="ECO:0000313" key="9">
    <source>
        <dbReference type="EMBL" id="KAG2492150.1"/>
    </source>
</evidence>
<feature type="region of interest" description="Disordered" evidence="7">
    <location>
        <begin position="318"/>
        <end position="518"/>
    </location>
</feature>
<dbReference type="Gene3D" id="6.10.250.780">
    <property type="match status" value="1"/>
</dbReference>
<feature type="compositionally biased region" description="Low complexity" evidence="7">
    <location>
        <begin position="367"/>
        <end position="404"/>
    </location>
</feature>
<dbReference type="PANTHER" id="PTHR45655:SF13">
    <property type="entry name" value="SOLUBLE GUANYLATE CYCLASE GCY-32-RELATED"/>
    <property type="match status" value="1"/>
</dbReference>
<dbReference type="InterPro" id="IPR029787">
    <property type="entry name" value="Nucleotide_cyclase"/>
</dbReference>
<evidence type="ECO:0000256" key="1">
    <source>
        <dbReference type="ARBA" id="ARBA00004496"/>
    </source>
</evidence>
<dbReference type="InterPro" id="IPR011644">
    <property type="entry name" value="Heme_NO-bd"/>
</dbReference>
<feature type="region of interest" description="Disordered" evidence="7">
    <location>
        <begin position="139"/>
        <end position="167"/>
    </location>
</feature>
<dbReference type="OrthoDB" id="545319at2759"/>
<dbReference type="PROSITE" id="PS50125">
    <property type="entry name" value="GUANYLATE_CYCLASE_2"/>
    <property type="match status" value="1"/>
</dbReference>
<feature type="compositionally biased region" description="Pro residues" evidence="7">
    <location>
        <begin position="977"/>
        <end position="987"/>
    </location>
</feature>
<dbReference type="GO" id="GO:0004383">
    <property type="term" value="F:guanylate cyclase activity"/>
    <property type="evidence" value="ECO:0007669"/>
    <property type="project" value="UniProtKB-EC"/>
</dbReference>
<feature type="compositionally biased region" description="Basic and acidic residues" evidence="7">
    <location>
        <begin position="423"/>
        <end position="439"/>
    </location>
</feature>
<evidence type="ECO:0000256" key="6">
    <source>
        <dbReference type="ARBA" id="ARBA00023293"/>
    </source>
</evidence>
<dbReference type="GO" id="GO:0020037">
    <property type="term" value="F:heme binding"/>
    <property type="evidence" value="ECO:0007669"/>
    <property type="project" value="InterPro"/>
</dbReference>
<dbReference type="Pfam" id="PF00211">
    <property type="entry name" value="Guanylate_cyc"/>
    <property type="match status" value="1"/>
</dbReference>
<keyword evidence="5" id="KW-0342">GTP-binding</keyword>
<feature type="compositionally biased region" description="Low complexity" evidence="7">
    <location>
        <begin position="1001"/>
        <end position="1026"/>
    </location>
</feature>
<feature type="compositionally biased region" description="Low complexity" evidence="7">
    <location>
        <begin position="1067"/>
        <end position="1079"/>
    </location>
</feature>
<keyword evidence="6" id="KW-0141">cGMP biosynthesis</keyword>
<dbReference type="GO" id="GO:0008074">
    <property type="term" value="C:guanylate cyclase complex, soluble"/>
    <property type="evidence" value="ECO:0007669"/>
    <property type="project" value="TreeGrafter"/>
</dbReference>
<keyword evidence="3" id="KW-0963">Cytoplasm</keyword>
<dbReference type="EC" id="4.6.1.2" evidence="2"/>
<dbReference type="InterPro" id="IPR011645">
    <property type="entry name" value="HNOB_dom_associated"/>
</dbReference>
<dbReference type="GO" id="GO:0005525">
    <property type="term" value="F:GTP binding"/>
    <property type="evidence" value="ECO:0007669"/>
    <property type="project" value="UniProtKB-KW"/>
</dbReference>
<feature type="region of interest" description="Disordered" evidence="7">
    <location>
        <begin position="815"/>
        <end position="839"/>
    </location>
</feature>
<dbReference type="AlphaFoldDB" id="A0A835XYB4"/>
<organism evidence="9 10">
    <name type="scientific">Edaphochlamys debaryana</name>
    <dbReference type="NCBI Taxonomy" id="47281"/>
    <lineage>
        <taxon>Eukaryota</taxon>
        <taxon>Viridiplantae</taxon>
        <taxon>Chlorophyta</taxon>
        <taxon>core chlorophytes</taxon>
        <taxon>Chlorophyceae</taxon>
        <taxon>CS clade</taxon>
        <taxon>Chlamydomonadales</taxon>
        <taxon>Chlamydomonadales incertae sedis</taxon>
        <taxon>Edaphochlamys</taxon>
    </lineage>
</organism>
<proteinExistence type="predicted"/>
<feature type="domain" description="Guanylate cyclase" evidence="8">
    <location>
        <begin position="637"/>
        <end position="747"/>
    </location>
</feature>
<dbReference type="GO" id="GO:0019934">
    <property type="term" value="P:cGMP-mediated signaling"/>
    <property type="evidence" value="ECO:0007669"/>
    <property type="project" value="TreeGrafter"/>
</dbReference>
<dbReference type="SUPFAM" id="SSF111126">
    <property type="entry name" value="Ligand-binding domain in the NO signalling and Golgi transport"/>
    <property type="match status" value="1"/>
</dbReference>
<sequence>MHLPIGAPPETVRRARLLGALAEELGADLESILEEAGYHFCTSFIQAMGYDSLLRCMGGDIVEFLQNLNFFHLHLSLTFKGMRAPEFNVEEATPDSLIVHYASTRPGLTRFAVGLIRGAAKQLYDTDVTVTVLRLRGEPSISGGGRDGDAQEPTGGEAGSNPRPALGDHDTLLVEFPRQPSLVKLTEQKATCRVGLDPSTLYQLFPFHLAMDTEGRVVQVGRALARLYPDMRPGRLLSDFFAVCHPYIPLDFERILERADSLFVLRSLRNGLEVKGQMLCVNMPLGQGEARSVPTNSNNSTAVTAAAAAVAALGAVAEEPGSGNASGHPSTCNVQQDDDASPSPRGLPRSLFSRRADGTAEDSEAQGSGASPSSGAVSPGGAAAGGAALRCPFAGAGQDAGARGQHQRGRSSSPNDASPLPPDEAHGLLRDLHRYRDGPRGASTSHSQSPHLPADGFAFQGFPPPPASSHPQQRRAASVPHGAANPHPLAALSRANAGPPDSPWGPRGDSRADSCRSSYSGCGGMGRLHRRLANGGEAAPVMLFLGSPRVGSVQELKASGLYISDLPLFDSSREMLLMAEQVTTEAAVKESFERLSLQLEAERHRSEQLLYQMIPPHIADALRRGERLGAETYPDVTVLFSDIVGFTMISAESTAMEVCNMLDELYNEFDALIDKYPQVYKVETIGDAYMLVANVTQPCDDHVDVVLDFALDMHRVCQRVTTNRGASIQIRVGIHSGSVVGGVSHGLPGAVHISAAARSRIRNPAKYLITDRGEISVKGKGYMETFLVSAFQEPSHAHLCSLLADTASLERAVATAMQSQGSHQPRRHPSREAFGSTTGASAAGVATAAAGAAADAAAGLEPGQGAEEAGGCESGANLLRLPEGTVPGHTSGHAYHDSGGLASASSTSGLLHALDQAGGAAGSVGRDVSLDAPHLASGPEGMHEGSSASLMDAQRTLQRTASAGWPPRAPAMSAPPVALPPVAPPHPLASFQTPSAALEQLESGVEAEAAASLSSSARGPGRSAPQQPSPLPSSRSHAELSMLTAPGGPTGDAYDPRQRGMTFSNMPLDLELGLDGPLDTAVSESGAEQSPNGEQQEDDSQAVASAHLRETVAAAQQQASALPTWQHHARSRVTGRRDSFVIRRPAKQADDLCEIKAILRQQQEQLVRMLAASRLGPRASTGSGGGSAPPDEGRTSSPPPGAAGARGSPAKPLAPDPEEQSYSGVSVPSSAGVPSASQELTERHHHVAKGAELSSSTREEELTMFEI</sequence>
<dbReference type="InterPro" id="IPR024096">
    <property type="entry name" value="NO_sig/Golgi_transp_ligand-bd"/>
</dbReference>
<dbReference type="InterPro" id="IPR042463">
    <property type="entry name" value="HNOB_dom_associated_sf"/>
</dbReference>
<dbReference type="Gene3D" id="3.90.1520.10">
    <property type="entry name" value="H-NOX domain"/>
    <property type="match status" value="1"/>
</dbReference>
<dbReference type="SMART" id="SM00044">
    <property type="entry name" value="CYCc"/>
    <property type="match status" value="1"/>
</dbReference>
<name>A0A835XYB4_9CHLO</name>
<comment type="caution">
    <text evidence="9">The sequence shown here is derived from an EMBL/GenBank/DDBJ whole genome shotgun (WGS) entry which is preliminary data.</text>
</comment>
<feature type="region of interest" description="Disordered" evidence="7">
    <location>
        <begin position="960"/>
        <end position="1134"/>
    </location>
</feature>
<evidence type="ECO:0000313" key="10">
    <source>
        <dbReference type="Proteomes" id="UP000612055"/>
    </source>
</evidence>
<feature type="region of interest" description="Disordered" evidence="7">
    <location>
        <begin position="1174"/>
        <end position="1267"/>
    </location>
</feature>
<reference evidence="9" key="1">
    <citation type="journal article" date="2020" name="bioRxiv">
        <title>Comparative genomics of Chlamydomonas.</title>
        <authorList>
            <person name="Craig R.J."/>
            <person name="Hasan A.R."/>
            <person name="Ness R.W."/>
            <person name="Keightley P.D."/>
        </authorList>
    </citation>
    <scope>NUCLEOTIDE SEQUENCE</scope>
    <source>
        <strain evidence="9">CCAP 11/70</strain>
    </source>
</reference>
<feature type="region of interest" description="Disordered" evidence="7">
    <location>
        <begin position="920"/>
        <end position="948"/>
    </location>
</feature>
<keyword evidence="10" id="KW-1185">Reference proteome</keyword>
<evidence type="ECO:0000256" key="2">
    <source>
        <dbReference type="ARBA" id="ARBA00012202"/>
    </source>
</evidence>
<dbReference type="GO" id="GO:0070482">
    <property type="term" value="P:response to oxygen levels"/>
    <property type="evidence" value="ECO:0007669"/>
    <property type="project" value="TreeGrafter"/>
</dbReference>
<dbReference type="EMBL" id="JAEHOE010000047">
    <property type="protein sequence ID" value="KAG2492150.1"/>
    <property type="molecule type" value="Genomic_DNA"/>
</dbReference>
<dbReference type="Proteomes" id="UP000612055">
    <property type="component" value="Unassembled WGS sequence"/>
</dbReference>
<dbReference type="InterPro" id="IPR001054">
    <property type="entry name" value="A/G_cyclase"/>
</dbReference>
<dbReference type="PANTHER" id="PTHR45655">
    <property type="entry name" value="GUANYLATE CYCLASE SOLUBLE SUBUNIT BETA-2"/>
    <property type="match status" value="1"/>
</dbReference>
<dbReference type="Gene3D" id="3.30.70.1230">
    <property type="entry name" value="Nucleotide cyclase"/>
    <property type="match status" value="1"/>
</dbReference>
<feature type="compositionally biased region" description="Low complexity" evidence="7">
    <location>
        <begin position="861"/>
        <end position="876"/>
    </location>
</feature>
<feature type="region of interest" description="Disordered" evidence="7">
    <location>
        <begin position="861"/>
        <end position="904"/>
    </location>
</feature>
<evidence type="ECO:0000259" key="8">
    <source>
        <dbReference type="PROSITE" id="PS50125"/>
    </source>
</evidence>
<feature type="compositionally biased region" description="Polar residues" evidence="7">
    <location>
        <begin position="1082"/>
        <end position="1094"/>
    </location>
</feature>
<evidence type="ECO:0000256" key="4">
    <source>
        <dbReference type="ARBA" id="ARBA00022741"/>
    </source>
</evidence>
<feature type="compositionally biased region" description="Low complexity" evidence="7">
    <location>
        <begin position="1223"/>
        <end position="1237"/>
    </location>
</feature>
<accession>A0A835XYB4</accession>
<dbReference type="Gene3D" id="3.30.450.260">
    <property type="entry name" value="Haem NO binding associated domain"/>
    <property type="match status" value="1"/>
</dbReference>
<keyword evidence="4" id="KW-0547">Nucleotide-binding</keyword>
<evidence type="ECO:0000256" key="3">
    <source>
        <dbReference type="ARBA" id="ARBA00022490"/>
    </source>
</evidence>
<dbReference type="SUPFAM" id="SSF55073">
    <property type="entry name" value="Nucleotide cyclase"/>
    <property type="match status" value="1"/>
</dbReference>
<dbReference type="InterPro" id="IPR038158">
    <property type="entry name" value="H-NOX_domain_sf"/>
</dbReference>
<protein>
    <recommendedName>
        <fullName evidence="2">guanylate cyclase</fullName>
        <ecNumber evidence="2">4.6.1.2</ecNumber>
    </recommendedName>
</protein>
<evidence type="ECO:0000256" key="7">
    <source>
        <dbReference type="SAM" id="MobiDB-lite"/>
    </source>
</evidence>
<dbReference type="Pfam" id="PF07700">
    <property type="entry name" value="HNOB"/>
    <property type="match status" value="1"/>
</dbReference>
<dbReference type="Pfam" id="PF07701">
    <property type="entry name" value="HNOBA"/>
    <property type="match status" value="2"/>
</dbReference>
<gene>
    <name evidence="9" type="ORF">HYH03_009641</name>
</gene>
<evidence type="ECO:0000256" key="5">
    <source>
        <dbReference type="ARBA" id="ARBA00023134"/>
    </source>
</evidence>
<comment type="subcellular location">
    <subcellularLocation>
        <location evidence="1">Cytoplasm</location>
    </subcellularLocation>
</comment>